<evidence type="ECO:0000313" key="5">
    <source>
        <dbReference type="Proteomes" id="UP000008783"/>
    </source>
</evidence>
<accession>E3K0Y8</accession>
<keyword evidence="5" id="KW-1185">Reference proteome</keyword>
<feature type="domain" description="Muskelin N-terminal" evidence="3">
    <location>
        <begin position="11"/>
        <end position="106"/>
    </location>
</feature>
<dbReference type="PANTHER" id="PTHR15526">
    <property type="entry name" value="MUSKELIN"/>
    <property type="match status" value="1"/>
</dbReference>
<feature type="compositionally biased region" description="Basic residues" evidence="2">
    <location>
        <begin position="139"/>
        <end position="154"/>
    </location>
</feature>
<keyword evidence="1" id="KW-0677">Repeat</keyword>
<dbReference type="PANTHER" id="PTHR15526:SF5">
    <property type="entry name" value="MUSKELIN"/>
    <property type="match status" value="1"/>
</dbReference>
<protein>
    <recommendedName>
        <fullName evidence="3">Muskelin N-terminal domain-containing protein</fullName>
    </recommendedName>
</protein>
<dbReference type="InterPro" id="IPR052456">
    <property type="entry name" value="CTLH_complex_component"/>
</dbReference>
<feature type="region of interest" description="Disordered" evidence="2">
    <location>
        <begin position="899"/>
        <end position="937"/>
    </location>
</feature>
<dbReference type="GeneID" id="10541111"/>
<feature type="compositionally biased region" description="Basic and acidic residues" evidence="2">
    <location>
        <begin position="916"/>
        <end position="925"/>
    </location>
</feature>
<dbReference type="VEuPathDB" id="FungiDB:PGTG_03919"/>
<dbReference type="Pfam" id="PF06588">
    <property type="entry name" value="Muskelin_N"/>
    <property type="match status" value="2"/>
</dbReference>
<evidence type="ECO:0000259" key="3">
    <source>
        <dbReference type="Pfam" id="PF06588"/>
    </source>
</evidence>
<dbReference type="Proteomes" id="UP000008783">
    <property type="component" value="Unassembled WGS sequence"/>
</dbReference>
<dbReference type="InterPro" id="IPR015915">
    <property type="entry name" value="Kelch-typ_b-propeller"/>
</dbReference>
<evidence type="ECO:0000256" key="2">
    <source>
        <dbReference type="SAM" id="MobiDB-lite"/>
    </source>
</evidence>
<dbReference type="RefSeq" id="XP_003322382.2">
    <property type="nucleotide sequence ID" value="XM_003322334.2"/>
</dbReference>
<evidence type="ECO:0000256" key="1">
    <source>
        <dbReference type="ARBA" id="ARBA00022737"/>
    </source>
</evidence>
<dbReference type="STRING" id="418459.E3K0Y8"/>
<feature type="compositionally biased region" description="Basic residues" evidence="2">
    <location>
        <begin position="223"/>
        <end position="232"/>
    </location>
</feature>
<dbReference type="eggNOG" id="KOG2437">
    <property type="taxonomic scope" value="Eukaryota"/>
</dbReference>
<dbReference type="KEGG" id="pgr:PGTG_03919"/>
<dbReference type="OrthoDB" id="10052615at2759"/>
<feature type="region of interest" description="Disordered" evidence="2">
    <location>
        <begin position="130"/>
        <end position="232"/>
    </location>
</feature>
<dbReference type="AlphaFoldDB" id="E3K0Y8"/>
<evidence type="ECO:0000313" key="4">
    <source>
        <dbReference type="EMBL" id="EFP77963.2"/>
    </source>
</evidence>
<proteinExistence type="predicted"/>
<dbReference type="InParanoid" id="E3K0Y8"/>
<dbReference type="FunCoup" id="E3K0Y8">
    <property type="interactions" value="493"/>
</dbReference>
<dbReference type="EMBL" id="DS178269">
    <property type="protein sequence ID" value="EFP77963.2"/>
    <property type="molecule type" value="Genomic_DNA"/>
</dbReference>
<dbReference type="GO" id="GO:0005737">
    <property type="term" value="C:cytoplasm"/>
    <property type="evidence" value="ECO:0000318"/>
    <property type="project" value="GO_Central"/>
</dbReference>
<dbReference type="HOGENOM" id="CLU_004210_1_0_1"/>
<feature type="domain" description="Muskelin N-terminal" evidence="3">
    <location>
        <begin position="235"/>
        <end position="356"/>
    </location>
</feature>
<dbReference type="Gene3D" id="2.120.10.80">
    <property type="entry name" value="Kelch-type beta propeller"/>
    <property type="match status" value="2"/>
</dbReference>
<reference evidence="5" key="2">
    <citation type="journal article" date="2011" name="Proc. Natl. Acad. Sci. U.S.A.">
        <title>Obligate biotrophy features unraveled by the genomic analysis of rust fungi.</title>
        <authorList>
            <person name="Duplessis S."/>
            <person name="Cuomo C.A."/>
            <person name="Lin Y.-C."/>
            <person name="Aerts A."/>
            <person name="Tisserant E."/>
            <person name="Veneault-Fourrey C."/>
            <person name="Joly D.L."/>
            <person name="Hacquard S."/>
            <person name="Amselem J."/>
            <person name="Cantarel B.L."/>
            <person name="Chiu R."/>
            <person name="Coutinho P.M."/>
            <person name="Feau N."/>
            <person name="Field M."/>
            <person name="Frey P."/>
            <person name="Gelhaye E."/>
            <person name="Goldberg J."/>
            <person name="Grabherr M.G."/>
            <person name="Kodira C.D."/>
            <person name="Kohler A."/>
            <person name="Kuees U."/>
            <person name="Lindquist E.A."/>
            <person name="Lucas S.M."/>
            <person name="Mago R."/>
            <person name="Mauceli E."/>
            <person name="Morin E."/>
            <person name="Murat C."/>
            <person name="Pangilinan J.L."/>
            <person name="Park R."/>
            <person name="Pearson M."/>
            <person name="Quesneville H."/>
            <person name="Rouhier N."/>
            <person name="Sakthikumar S."/>
            <person name="Salamov A.A."/>
            <person name="Schmutz J."/>
            <person name="Selles B."/>
            <person name="Shapiro H."/>
            <person name="Tanguay P."/>
            <person name="Tuskan G.A."/>
            <person name="Henrissat B."/>
            <person name="Van de Peer Y."/>
            <person name="Rouze P."/>
            <person name="Ellis J.G."/>
            <person name="Dodds P.N."/>
            <person name="Schein J.E."/>
            <person name="Zhong S."/>
            <person name="Hamelin R.C."/>
            <person name="Grigoriev I.V."/>
            <person name="Szabo L.J."/>
            <person name="Martin F."/>
        </authorList>
    </citation>
    <scope>NUCLEOTIDE SEQUENCE [LARGE SCALE GENOMIC DNA]</scope>
    <source>
        <strain evidence="5">CRL 75-36-700-3 / race SCCL</strain>
    </source>
</reference>
<name>E3K0Y8_PUCGT</name>
<feature type="region of interest" description="Disordered" evidence="2">
    <location>
        <begin position="37"/>
        <end position="57"/>
    </location>
</feature>
<dbReference type="Gene3D" id="2.60.120.260">
    <property type="entry name" value="Galactose-binding domain-like"/>
    <property type="match status" value="2"/>
</dbReference>
<gene>
    <name evidence="4" type="ORF">PGTG_03919</name>
</gene>
<feature type="compositionally biased region" description="Low complexity" evidence="2">
    <location>
        <begin position="170"/>
        <end position="194"/>
    </location>
</feature>
<sequence>MDPSTFDHPHQLSYTIHSSSTCSPVYHPFNILEDAPTDPNSRWSGSGPATKSASAEATSLIKLPSKRKDYIIIDLGKPSIVRSITFGKFHRPHPCNLKLFRIWGSLAPGEGKGDFRALLGNQTIDQHLNPASCTNPLNSHHHHHLHHHQHHQANHHQSIFKNQPLAPLPSSSSSSSTTTTNQTAAAATTTTNNNLEQSHSINPIQIDPHDLIKPINQSPPHPIRARGPTHRTGPRMELLAQGELKNDTNPETVPLRWKNDRVTWFKSSEVHRASSDSTQTVIVPVRYIKIEPLSATGSNYNCSIWHISVTGHDEDHIMSPCLEIYEKWRASAALRLCLKHLRQTGHLEAFQALINSATNPDQSPLLSSDHLPFKIPPISDAEQIVINAALDNLFDPWALAEAPTVTCHQILPRSTPASGLPCPRGGHQMCIDSKRRKIWLFGGFDGVTDLGDLWTIDPPRPTVHSHGNTQWQLISRDVKLDNGPMNRSCHKMVLDEMTGDLYVLGRYTERGRPPTHQPSDFPQNPSSHELWDNNGRIGQWECLSQDTHLENGPQLIFDHQMVLDSDRRKIYVFGGKIIQPADSLSQETASSSSRVTLNQYSGLFEYDLTTRTWVQLMLIDLLDHQVHIPSRMGHSLILDKKRQCLWVLTGERDHHYYSDLWKYDITHRRAELIVADYTYGGKNQQTSDVFANSSGSAPEAGFSQRTTFDPEADEWHMFCGLCRDRGSGEAATKPNSKSEMMSSEFWRWRIDEGRWTKVTMKAQVDGTETPPPRFAHQMVFDDLTKTHYVFGGNPADNDNEPTRLGDFWKLQLIQPTRREALRRCLFALRRQHFIEMCEKETDTVSALLYLQNDLSSVTNHLDEREAKLFRACTSHLLAGPGPRVPLLEEDAAQEDDLEGRYGEEDGEDCGMTARQKSSEDQDHADVGPGAQNGNGLGTEIIDRYRKIRDQRTQLFQSLLKFFPPSMTEPEESLMDLIDVWGDRESFW</sequence>
<dbReference type="InterPro" id="IPR010565">
    <property type="entry name" value="Muskelin_N"/>
</dbReference>
<feature type="compositionally biased region" description="Polar residues" evidence="2">
    <location>
        <begin position="38"/>
        <end position="57"/>
    </location>
</feature>
<reference key="1">
    <citation type="submission" date="2007-01" db="EMBL/GenBank/DDBJ databases">
        <title>The Genome Sequence of Puccinia graminis f. sp. tritici Strain CRL 75-36-700-3.</title>
        <authorList>
            <consortium name="The Broad Institute Genome Sequencing Platform"/>
            <person name="Birren B."/>
            <person name="Lander E."/>
            <person name="Galagan J."/>
            <person name="Nusbaum C."/>
            <person name="Devon K."/>
            <person name="Cuomo C."/>
            <person name="Jaffe D."/>
            <person name="Butler J."/>
            <person name="Alvarez P."/>
            <person name="Gnerre S."/>
            <person name="Grabherr M."/>
            <person name="Mauceli E."/>
            <person name="Brockman W."/>
            <person name="Young S."/>
            <person name="LaButti K."/>
            <person name="Sykes S."/>
            <person name="DeCaprio D."/>
            <person name="Crawford M."/>
            <person name="Koehrsen M."/>
            <person name="Engels R."/>
            <person name="Montgomery P."/>
            <person name="Pearson M."/>
            <person name="Howarth C."/>
            <person name="Larson L."/>
            <person name="White J."/>
            <person name="Zeng Q."/>
            <person name="Kodira C."/>
            <person name="Yandava C."/>
            <person name="Alvarado L."/>
            <person name="O'Leary S."/>
            <person name="Szabo L."/>
            <person name="Dean R."/>
            <person name="Schein J."/>
        </authorList>
    </citation>
    <scope>NUCLEOTIDE SEQUENCE</scope>
    <source>
        <strain>CRL 75-36-700-3</strain>
    </source>
</reference>
<organism evidence="4 5">
    <name type="scientific">Puccinia graminis f. sp. tritici (strain CRL 75-36-700-3 / race SCCL)</name>
    <name type="common">Black stem rust fungus</name>
    <dbReference type="NCBI Taxonomy" id="418459"/>
    <lineage>
        <taxon>Eukaryota</taxon>
        <taxon>Fungi</taxon>
        <taxon>Dikarya</taxon>
        <taxon>Basidiomycota</taxon>
        <taxon>Pucciniomycotina</taxon>
        <taxon>Pucciniomycetes</taxon>
        <taxon>Pucciniales</taxon>
        <taxon>Pucciniaceae</taxon>
        <taxon>Puccinia</taxon>
    </lineage>
</organism>
<dbReference type="SUPFAM" id="SSF117281">
    <property type="entry name" value="Kelch motif"/>
    <property type="match status" value="1"/>
</dbReference>